<accession>A0A0L0HNE0</accession>
<dbReference type="eggNOG" id="KOG2218">
    <property type="taxonomic scope" value="Eukaryota"/>
</dbReference>
<dbReference type="EMBL" id="KQ257453">
    <property type="protein sequence ID" value="KND02587.1"/>
    <property type="molecule type" value="Genomic_DNA"/>
</dbReference>
<evidence type="ECO:0000313" key="3">
    <source>
        <dbReference type="Proteomes" id="UP000053201"/>
    </source>
</evidence>
<dbReference type="InterPro" id="IPR007528">
    <property type="entry name" value="RINT1_Tip20"/>
</dbReference>
<dbReference type="Proteomes" id="UP000053201">
    <property type="component" value="Unassembled WGS sequence"/>
</dbReference>
<dbReference type="OMA" id="GMTWEVL"/>
<name>A0A0L0HNE0_SPIPD</name>
<dbReference type="GO" id="GO:0006890">
    <property type="term" value="P:retrograde vesicle-mediated transport, Golgi to endoplasmic reticulum"/>
    <property type="evidence" value="ECO:0007669"/>
    <property type="project" value="InterPro"/>
</dbReference>
<dbReference type="GO" id="GO:0070939">
    <property type="term" value="C:Dsl1/NZR complex"/>
    <property type="evidence" value="ECO:0007669"/>
    <property type="project" value="InterPro"/>
</dbReference>
<dbReference type="Pfam" id="PF04437">
    <property type="entry name" value="RINT1_TIP1"/>
    <property type="match status" value="1"/>
</dbReference>
<dbReference type="PROSITE" id="PS51386">
    <property type="entry name" value="RINT1_TIP20"/>
    <property type="match status" value="1"/>
</dbReference>
<dbReference type="InterPro" id="IPR042044">
    <property type="entry name" value="EXOC6PINT-1/Sec15/Tip20_C_dom2"/>
</dbReference>
<dbReference type="GO" id="GO:0006888">
    <property type="term" value="P:endoplasmic reticulum to Golgi vesicle-mediated transport"/>
    <property type="evidence" value="ECO:0007669"/>
    <property type="project" value="InterPro"/>
</dbReference>
<dbReference type="AlphaFoldDB" id="A0A0L0HNE0"/>
<protein>
    <recommendedName>
        <fullName evidence="4">RINT-1 family protein</fullName>
    </recommendedName>
</protein>
<dbReference type="GO" id="GO:0060628">
    <property type="term" value="P:regulation of ER to Golgi vesicle-mediated transport"/>
    <property type="evidence" value="ECO:0007669"/>
    <property type="project" value="TreeGrafter"/>
</dbReference>
<dbReference type="InParanoid" id="A0A0L0HNE0"/>
<keyword evidence="3" id="KW-1185">Reference proteome</keyword>
<organism evidence="2 3">
    <name type="scientific">Spizellomyces punctatus (strain DAOM BR117)</name>
    <dbReference type="NCBI Taxonomy" id="645134"/>
    <lineage>
        <taxon>Eukaryota</taxon>
        <taxon>Fungi</taxon>
        <taxon>Fungi incertae sedis</taxon>
        <taxon>Chytridiomycota</taxon>
        <taxon>Chytridiomycota incertae sedis</taxon>
        <taxon>Chytridiomycetes</taxon>
        <taxon>Spizellomycetales</taxon>
        <taxon>Spizellomycetaceae</taxon>
        <taxon>Spizellomyces</taxon>
    </lineage>
</organism>
<dbReference type="PANTHER" id="PTHR13520">
    <property type="entry name" value="RAD50-INTERACTING PROTEIN 1 RINT-1"/>
    <property type="match status" value="1"/>
</dbReference>
<dbReference type="PANTHER" id="PTHR13520:SF0">
    <property type="entry name" value="RAD50-INTERACTING PROTEIN 1"/>
    <property type="match status" value="1"/>
</dbReference>
<keyword evidence="1" id="KW-0175">Coiled coil</keyword>
<dbReference type="STRING" id="645134.A0A0L0HNE0"/>
<evidence type="ECO:0000313" key="2">
    <source>
        <dbReference type="EMBL" id="KND02587.1"/>
    </source>
</evidence>
<dbReference type="GeneID" id="27686591"/>
<dbReference type="VEuPathDB" id="FungiDB:SPPG_03044"/>
<proteinExistence type="predicted"/>
<dbReference type="RefSeq" id="XP_016610626.1">
    <property type="nucleotide sequence ID" value="XM_016751329.1"/>
</dbReference>
<dbReference type="Gene3D" id="1.20.58.670">
    <property type="entry name" value="Dsl1p vesicle tethering complex, Tip20p subunit, domain D"/>
    <property type="match status" value="1"/>
</dbReference>
<dbReference type="OrthoDB" id="407410at2759"/>
<feature type="coiled-coil region" evidence="1">
    <location>
        <begin position="21"/>
        <end position="80"/>
    </location>
</feature>
<sequence length="764" mass="87757">MLPEEQVILLLNTQYSTLASLSNVAQHLKDKQEERILLEEQALQNSEAAPRKIRTIISQAKQTQDELEKLRERRLRLVETLDRVPKNDTVISYLISVQTKLQRLKMAKQYIDLLIKVEDLSTRIEQEMDRNMKESLAAYQELWSLWADLRDKDNGGPAVSSSQVAGMTFKIDMTTNLTDYIRQVTDGLHSRLRMKLARKLEQALDTLGWPNAVKIPLGGNEGLAAFREAFGELILLRSPHTAGDNDVYFLPPIEVMLQAPVLHFKYHFEGSRPTNRLDKPEWAFTRVLTSIRDHSAFLCGPVQELLEEYGFKSHDAKNLFIEGMVAAVTHKLRVDAPKLLREPLLLSHTIKETLAFDNALREIHLYGDSGTGWKGCVSVFTEQPQWFQEWLSMELAAAKGRFQDAIDADEAWEWADPNVSDLDEIKPTQSAETFISILEAVTDRYKLLPEFLHRLAFFNEIQLPLLEDYLQEIRTAIKRQVNVFHPINTPGAMLPSKTGRMQIICRYASSLHYVATVLREWTDQPFFVEFWEQLRKRTEETGDEQATLFDEVISAYESRVKRIEDIVVQDIIQEFGESMWQYDRRRNWALGPSSLNDDDHIEEISAEFCASLQVLSHFLPTIFENLPSTIGQLILRELASHIDEHLFTRIILRSRFNRLGARQLQVDIVQGLWNGVFRPWHRKPEVLFRRTSEALKLLNLPVNPAGKSDGKSLTLLGLLDVLLENDPKSVRSALEGIGVYRLSLEEVQDVLNRTVEVENIANQL</sequence>
<evidence type="ECO:0000256" key="1">
    <source>
        <dbReference type="SAM" id="Coils"/>
    </source>
</evidence>
<gene>
    <name evidence="2" type="ORF">SPPG_03044</name>
</gene>
<reference evidence="2 3" key="1">
    <citation type="submission" date="2009-08" db="EMBL/GenBank/DDBJ databases">
        <title>The Genome Sequence of Spizellomyces punctatus strain DAOM BR117.</title>
        <authorList>
            <consortium name="The Broad Institute Genome Sequencing Platform"/>
            <person name="Russ C."/>
            <person name="Cuomo C."/>
            <person name="Shea T."/>
            <person name="Young S.K."/>
            <person name="Zeng Q."/>
            <person name="Koehrsen M."/>
            <person name="Haas B."/>
            <person name="Borodovsky M."/>
            <person name="Guigo R."/>
            <person name="Alvarado L."/>
            <person name="Berlin A."/>
            <person name="Bochicchio J."/>
            <person name="Borenstein D."/>
            <person name="Chapman S."/>
            <person name="Chen Z."/>
            <person name="Engels R."/>
            <person name="Freedman E."/>
            <person name="Gellesch M."/>
            <person name="Goldberg J."/>
            <person name="Griggs A."/>
            <person name="Gujja S."/>
            <person name="Heiman D."/>
            <person name="Hepburn T."/>
            <person name="Howarth C."/>
            <person name="Jen D."/>
            <person name="Larson L."/>
            <person name="Lewis B."/>
            <person name="Mehta T."/>
            <person name="Park D."/>
            <person name="Pearson M."/>
            <person name="Roberts A."/>
            <person name="Saif S."/>
            <person name="Shenoy N."/>
            <person name="Sisk P."/>
            <person name="Stolte C."/>
            <person name="Sykes S."/>
            <person name="Thomson T."/>
            <person name="Walk T."/>
            <person name="White J."/>
            <person name="Yandava C."/>
            <person name="Burger G."/>
            <person name="Gray M.W."/>
            <person name="Holland P.W.H."/>
            <person name="King N."/>
            <person name="Lang F.B.F."/>
            <person name="Roger A.J."/>
            <person name="Ruiz-Trillo I."/>
            <person name="Lander E."/>
            <person name="Nusbaum C."/>
        </authorList>
    </citation>
    <scope>NUCLEOTIDE SEQUENCE [LARGE SCALE GENOMIC DNA]</scope>
    <source>
        <strain evidence="2 3">DAOM BR117</strain>
    </source>
</reference>
<evidence type="ECO:0008006" key="4">
    <source>
        <dbReference type="Google" id="ProtNLM"/>
    </source>
</evidence>